<accession>A0A930L616</accession>
<dbReference type="Proteomes" id="UP000713964">
    <property type="component" value="Unassembled WGS sequence"/>
</dbReference>
<name>A0A930L616_9MICC</name>
<organism evidence="1 2">
    <name type="scientific">Rothia mucilaginosa</name>
    <dbReference type="NCBI Taxonomy" id="43675"/>
    <lineage>
        <taxon>Bacteria</taxon>
        <taxon>Bacillati</taxon>
        <taxon>Actinomycetota</taxon>
        <taxon>Actinomycetes</taxon>
        <taxon>Micrococcales</taxon>
        <taxon>Micrococcaceae</taxon>
        <taxon>Rothia</taxon>
    </lineage>
</organism>
<reference evidence="1" key="1">
    <citation type="submission" date="2020-04" db="EMBL/GenBank/DDBJ databases">
        <title>Deep metagenomics examines the oral microbiome during advanced dental caries in children, revealing novel taxa and co-occurrences with host molecules.</title>
        <authorList>
            <person name="Baker J.L."/>
            <person name="Morton J.T."/>
            <person name="Dinis M."/>
            <person name="Alvarez R."/>
            <person name="Tran N.C."/>
            <person name="Knight R."/>
            <person name="Edlund A."/>
        </authorList>
    </citation>
    <scope>NUCLEOTIDE SEQUENCE</scope>
    <source>
        <strain evidence="1">JCVI_29_bin.11</strain>
    </source>
</reference>
<comment type="caution">
    <text evidence="1">The sequence shown here is derived from an EMBL/GenBank/DDBJ whole genome shotgun (WGS) entry which is preliminary data.</text>
</comment>
<evidence type="ECO:0000313" key="1">
    <source>
        <dbReference type="EMBL" id="MBF1659604.1"/>
    </source>
</evidence>
<proteinExistence type="predicted"/>
<evidence type="ECO:0000313" key="2">
    <source>
        <dbReference type="Proteomes" id="UP000713964"/>
    </source>
</evidence>
<dbReference type="EMBL" id="JABZXL010000020">
    <property type="protein sequence ID" value="MBF1659604.1"/>
    <property type="molecule type" value="Genomic_DNA"/>
</dbReference>
<protein>
    <submittedName>
        <fullName evidence="1">Uncharacterized protein</fullName>
    </submittedName>
</protein>
<sequence>MSPEHMMRRVLGVLTARYPHHRATSVATEGSAYITLGDAILIITPDWWSVILDGEEHVPEWPWKGTDEEYLVDEMIIALSMSWMAVGFMVSTLDAGARVHLLPSGEVITPTDAAPITITHIGGETTVRQGRRGVAYRRETNARVAIAHMLRH</sequence>
<dbReference type="AlphaFoldDB" id="A0A930L616"/>
<gene>
    <name evidence="1" type="ORF">HXO58_07195</name>
</gene>